<keyword evidence="7" id="KW-0067">ATP-binding</keyword>
<keyword evidence="3" id="KW-0597">Phosphoprotein</keyword>
<evidence type="ECO:0000256" key="5">
    <source>
        <dbReference type="ARBA" id="ARBA00022741"/>
    </source>
</evidence>
<dbReference type="GO" id="GO:0016020">
    <property type="term" value="C:membrane"/>
    <property type="evidence" value="ECO:0007669"/>
    <property type="project" value="InterPro"/>
</dbReference>
<reference evidence="12" key="1">
    <citation type="submission" date="2021-01" db="EMBL/GenBank/DDBJ databases">
        <title>Whole genome shotgun sequence of Catellatospora methionotrophica NBRC 14553.</title>
        <authorList>
            <person name="Komaki H."/>
            <person name="Tamura T."/>
        </authorList>
    </citation>
    <scope>NUCLEOTIDE SEQUENCE</scope>
    <source>
        <strain evidence="12">NBRC 14553</strain>
    </source>
</reference>
<dbReference type="PANTHER" id="PTHR24421">
    <property type="entry name" value="NITRATE/NITRITE SENSOR PROTEIN NARX-RELATED"/>
    <property type="match status" value="1"/>
</dbReference>
<dbReference type="RefSeq" id="WP_203670854.1">
    <property type="nucleotide sequence ID" value="NZ_BAAATT010000011.1"/>
</dbReference>
<dbReference type="EC" id="2.7.13.3" evidence="2"/>
<dbReference type="Proteomes" id="UP000660339">
    <property type="component" value="Unassembled WGS sequence"/>
</dbReference>
<feature type="domain" description="Histidine kinase/HSP90-like ATPase" evidence="10">
    <location>
        <begin position="305"/>
        <end position="395"/>
    </location>
</feature>
<feature type="transmembrane region" description="Helical" evidence="9">
    <location>
        <begin position="70"/>
        <end position="90"/>
    </location>
</feature>
<comment type="catalytic activity">
    <reaction evidence="1">
        <text>ATP + protein L-histidine = ADP + protein N-phospho-L-histidine.</text>
        <dbReference type="EC" id="2.7.13.3"/>
    </reaction>
</comment>
<dbReference type="SUPFAM" id="SSF55874">
    <property type="entry name" value="ATPase domain of HSP90 chaperone/DNA topoisomerase II/histidine kinase"/>
    <property type="match status" value="1"/>
</dbReference>
<keyword evidence="9" id="KW-0812">Transmembrane</keyword>
<dbReference type="InterPro" id="IPR050482">
    <property type="entry name" value="Sensor_HK_TwoCompSys"/>
</dbReference>
<evidence type="ECO:0000256" key="3">
    <source>
        <dbReference type="ARBA" id="ARBA00022553"/>
    </source>
</evidence>
<evidence type="ECO:0000256" key="4">
    <source>
        <dbReference type="ARBA" id="ARBA00022679"/>
    </source>
</evidence>
<dbReference type="InterPro" id="IPR011712">
    <property type="entry name" value="Sig_transdc_His_kin_sub3_dim/P"/>
</dbReference>
<evidence type="ECO:0000256" key="2">
    <source>
        <dbReference type="ARBA" id="ARBA00012438"/>
    </source>
</evidence>
<sequence>MSALSTLAGRLATCRTLLLDITLAVGSTMVAVLLGHEYLGDWRSMDATGYLLIVAANLPAAFRRQAPVAILTWCAGAWTLSIAVGYWPALNTYGTFLSLYAVALLRSRRVALTATGCAALIWVFAGLLAANSSMPSVLAQTVLFNGITWQMGTSARKLEQRNRQLAQLTEQLRQEQADRAQRAVVEERIRIAQELHDIVAHHMSVISVQAGMAGYVFDSDRPTARTALAVIADNSREAQEELRRILSLLRTSATPADGDPARPPAPGVGRLGELVDRMRTAGVHTELRVDGKPQPLPPGLDACTYRVVQESLTNVLKHAGPATATVTLEYAHQRFTVRVIDDGGAARPAEPALAALAQPGHGVLGMRERARVYGGTLTAGHRDEAGFQVILVLPLP</sequence>
<dbReference type="EMBL" id="BONJ01000001">
    <property type="protein sequence ID" value="GIG11756.1"/>
    <property type="molecule type" value="Genomic_DNA"/>
</dbReference>
<evidence type="ECO:0000313" key="12">
    <source>
        <dbReference type="EMBL" id="GIG11756.1"/>
    </source>
</evidence>
<dbReference type="AlphaFoldDB" id="A0A8J3PE41"/>
<dbReference type="PANTHER" id="PTHR24421:SF10">
    <property type="entry name" value="NITRATE_NITRITE SENSOR PROTEIN NARQ"/>
    <property type="match status" value="1"/>
</dbReference>
<keyword evidence="9" id="KW-1133">Transmembrane helix</keyword>
<evidence type="ECO:0000256" key="7">
    <source>
        <dbReference type="ARBA" id="ARBA00022840"/>
    </source>
</evidence>
<dbReference type="Gene3D" id="1.20.5.1930">
    <property type="match status" value="1"/>
</dbReference>
<evidence type="ECO:0000256" key="9">
    <source>
        <dbReference type="SAM" id="Phobius"/>
    </source>
</evidence>
<keyword evidence="9" id="KW-0472">Membrane</keyword>
<dbReference type="InterPro" id="IPR003594">
    <property type="entry name" value="HATPase_dom"/>
</dbReference>
<evidence type="ECO:0000259" key="10">
    <source>
        <dbReference type="Pfam" id="PF02518"/>
    </source>
</evidence>
<proteinExistence type="predicted"/>
<keyword evidence="4" id="KW-0808">Transferase</keyword>
<evidence type="ECO:0000313" key="13">
    <source>
        <dbReference type="Proteomes" id="UP000660339"/>
    </source>
</evidence>
<organism evidence="12 13">
    <name type="scientific">Catellatospora methionotrophica</name>
    <dbReference type="NCBI Taxonomy" id="121620"/>
    <lineage>
        <taxon>Bacteria</taxon>
        <taxon>Bacillati</taxon>
        <taxon>Actinomycetota</taxon>
        <taxon>Actinomycetes</taxon>
        <taxon>Micromonosporales</taxon>
        <taxon>Micromonosporaceae</taxon>
        <taxon>Catellatospora</taxon>
    </lineage>
</organism>
<comment type="caution">
    <text evidence="12">The sequence shown here is derived from an EMBL/GenBank/DDBJ whole genome shotgun (WGS) entry which is preliminary data.</text>
</comment>
<evidence type="ECO:0000256" key="1">
    <source>
        <dbReference type="ARBA" id="ARBA00000085"/>
    </source>
</evidence>
<keyword evidence="13" id="KW-1185">Reference proteome</keyword>
<evidence type="ECO:0000256" key="8">
    <source>
        <dbReference type="ARBA" id="ARBA00023012"/>
    </source>
</evidence>
<dbReference type="GO" id="GO:0005524">
    <property type="term" value="F:ATP binding"/>
    <property type="evidence" value="ECO:0007669"/>
    <property type="project" value="UniProtKB-KW"/>
</dbReference>
<dbReference type="Pfam" id="PF07730">
    <property type="entry name" value="HisKA_3"/>
    <property type="match status" value="1"/>
</dbReference>
<accession>A0A8J3PE41</accession>
<feature type="domain" description="Signal transduction histidine kinase subgroup 3 dimerisation and phosphoacceptor" evidence="11">
    <location>
        <begin position="187"/>
        <end position="252"/>
    </location>
</feature>
<dbReference type="InterPro" id="IPR036890">
    <property type="entry name" value="HATPase_C_sf"/>
</dbReference>
<dbReference type="Pfam" id="PF02518">
    <property type="entry name" value="HATPase_c"/>
    <property type="match status" value="1"/>
</dbReference>
<gene>
    <name evidence="12" type="ORF">Cme02nite_00880</name>
</gene>
<dbReference type="GO" id="GO:0046983">
    <property type="term" value="F:protein dimerization activity"/>
    <property type="evidence" value="ECO:0007669"/>
    <property type="project" value="InterPro"/>
</dbReference>
<name>A0A8J3PE41_9ACTN</name>
<evidence type="ECO:0000256" key="6">
    <source>
        <dbReference type="ARBA" id="ARBA00022777"/>
    </source>
</evidence>
<feature type="transmembrane region" description="Helical" evidence="9">
    <location>
        <begin position="110"/>
        <end position="130"/>
    </location>
</feature>
<feature type="transmembrane region" description="Helical" evidence="9">
    <location>
        <begin position="12"/>
        <end position="35"/>
    </location>
</feature>
<dbReference type="GO" id="GO:0000155">
    <property type="term" value="F:phosphorelay sensor kinase activity"/>
    <property type="evidence" value="ECO:0007669"/>
    <property type="project" value="InterPro"/>
</dbReference>
<protein>
    <recommendedName>
        <fullName evidence="2">histidine kinase</fullName>
        <ecNumber evidence="2">2.7.13.3</ecNumber>
    </recommendedName>
</protein>
<dbReference type="Gene3D" id="3.30.565.10">
    <property type="entry name" value="Histidine kinase-like ATPase, C-terminal domain"/>
    <property type="match status" value="1"/>
</dbReference>
<evidence type="ECO:0000259" key="11">
    <source>
        <dbReference type="Pfam" id="PF07730"/>
    </source>
</evidence>
<dbReference type="CDD" id="cd16917">
    <property type="entry name" value="HATPase_UhpB-NarQ-NarX-like"/>
    <property type="match status" value="1"/>
</dbReference>
<keyword evidence="8" id="KW-0902">Two-component regulatory system</keyword>
<keyword evidence="5" id="KW-0547">Nucleotide-binding</keyword>
<keyword evidence="6" id="KW-0418">Kinase</keyword>